<dbReference type="InterPro" id="IPR035892">
    <property type="entry name" value="C2_domain_sf"/>
</dbReference>
<dbReference type="SMART" id="SM00404">
    <property type="entry name" value="PTPc_motif"/>
    <property type="match status" value="1"/>
</dbReference>
<proteinExistence type="inferred from homology"/>
<dbReference type="Pfam" id="PF10409">
    <property type="entry name" value="PTEN_C2"/>
    <property type="match status" value="1"/>
</dbReference>
<evidence type="ECO:0000259" key="6">
    <source>
        <dbReference type="PROSITE" id="PS51181"/>
    </source>
</evidence>
<dbReference type="Gene3D" id="2.60.40.1110">
    <property type="match status" value="1"/>
</dbReference>
<evidence type="ECO:0000313" key="8">
    <source>
        <dbReference type="EMBL" id="OMJ80177.1"/>
    </source>
</evidence>
<dbReference type="InterPro" id="IPR014020">
    <property type="entry name" value="Tensin_C2-dom"/>
</dbReference>
<evidence type="ECO:0000313" key="9">
    <source>
        <dbReference type="Proteomes" id="UP000187209"/>
    </source>
</evidence>
<dbReference type="Proteomes" id="UP000187209">
    <property type="component" value="Unassembled WGS sequence"/>
</dbReference>
<evidence type="ECO:0000256" key="2">
    <source>
        <dbReference type="ARBA" id="ARBA00007881"/>
    </source>
</evidence>
<organism evidence="8 9">
    <name type="scientific">Stentor coeruleus</name>
    <dbReference type="NCBI Taxonomy" id="5963"/>
    <lineage>
        <taxon>Eukaryota</taxon>
        <taxon>Sar</taxon>
        <taxon>Alveolata</taxon>
        <taxon>Ciliophora</taxon>
        <taxon>Postciliodesmatophora</taxon>
        <taxon>Heterotrichea</taxon>
        <taxon>Heterotrichida</taxon>
        <taxon>Stentoridae</taxon>
        <taxon>Stentor</taxon>
    </lineage>
</organism>
<comment type="subcellular location">
    <subcellularLocation>
        <location evidence="1">Cell projection</location>
    </subcellularLocation>
</comment>
<dbReference type="SMART" id="SM01326">
    <property type="entry name" value="PTEN_C2"/>
    <property type="match status" value="1"/>
</dbReference>
<feature type="domain" description="Phosphatase tensin-type" evidence="6">
    <location>
        <begin position="13"/>
        <end position="183"/>
    </location>
</feature>
<accession>A0A1R2BU29</accession>
<dbReference type="Pfam" id="PF22785">
    <property type="entry name" value="Tc-R-P"/>
    <property type="match status" value="1"/>
</dbReference>
<keyword evidence="4" id="KW-0966">Cell projection</keyword>
<dbReference type="OrthoDB" id="16692at2759"/>
<dbReference type="InterPro" id="IPR000387">
    <property type="entry name" value="Tyr_Pase_dom"/>
</dbReference>
<dbReference type="PANTHER" id="PTHR12305:SF60">
    <property type="entry name" value="PHOSPHATIDYLINOSITOL 3,4,5-TRISPHOSPHATE 3-PHOSPHATASE TPTE2-RELATED"/>
    <property type="match status" value="1"/>
</dbReference>
<dbReference type="PROSITE" id="PS51181">
    <property type="entry name" value="PPASE_TENSIN"/>
    <property type="match status" value="1"/>
</dbReference>
<dbReference type="CDD" id="cd14497">
    <property type="entry name" value="PTP_PTEN-like"/>
    <property type="match status" value="1"/>
</dbReference>
<dbReference type="GO" id="GO:0042995">
    <property type="term" value="C:cell projection"/>
    <property type="evidence" value="ECO:0007669"/>
    <property type="project" value="UniProtKB-SubCell"/>
</dbReference>
<dbReference type="GO" id="GO:0016314">
    <property type="term" value="F:phosphatidylinositol-3,4,5-trisphosphate 3-phosphatase activity"/>
    <property type="evidence" value="ECO:0007669"/>
    <property type="project" value="TreeGrafter"/>
</dbReference>
<dbReference type="PROSITE" id="PS51182">
    <property type="entry name" value="C2_TENSIN"/>
    <property type="match status" value="1"/>
</dbReference>
<comment type="caution">
    <text evidence="8">The sequence shown here is derived from an EMBL/GenBank/DDBJ whole genome shotgun (WGS) entry which is preliminary data.</text>
</comment>
<dbReference type="InterPro" id="IPR029023">
    <property type="entry name" value="Tensin_phosphatase"/>
</dbReference>
<dbReference type="InterPro" id="IPR029021">
    <property type="entry name" value="Prot-tyrosine_phosphatase-like"/>
</dbReference>
<feature type="domain" description="C2 tensin-type" evidence="7">
    <location>
        <begin position="187"/>
        <end position="322"/>
    </location>
</feature>
<evidence type="ECO:0000256" key="3">
    <source>
        <dbReference type="ARBA" id="ARBA00022801"/>
    </source>
</evidence>
<comment type="similarity">
    <text evidence="2">Belongs to the PTEN phosphatase protein family.</text>
</comment>
<gene>
    <name evidence="8" type="ORF">SteCoe_19630</name>
</gene>
<dbReference type="EMBL" id="MPUH01000435">
    <property type="protein sequence ID" value="OMJ80177.1"/>
    <property type="molecule type" value="Genomic_DNA"/>
</dbReference>
<dbReference type="AlphaFoldDB" id="A0A1R2BU29"/>
<evidence type="ECO:0000256" key="1">
    <source>
        <dbReference type="ARBA" id="ARBA00004316"/>
    </source>
</evidence>
<name>A0A1R2BU29_9CILI</name>
<dbReference type="Gene3D" id="3.90.190.10">
    <property type="entry name" value="Protein tyrosine phosphatase superfamily"/>
    <property type="match status" value="1"/>
</dbReference>
<evidence type="ECO:0000256" key="4">
    <source>
        <dbReference type="ARBA" id="ARBA00023273"/>
    </source>
</evidence>
<keyword evidence="3" id="KW-0378">Hydrolase</keyword>
<dbReference type="PANTHER" id="PTHR12305">
    <property type="entry name" value="PHOSPHATASE WITH HOMOLOGY TO TENSIN"/>
    <property type="match status" value="1"/>
</dbReference>
<reference evidence="8 9" key="1">
    <citation type="submission" date="2016-11" db="EMBL/GenBank/DDBJ databases">
        <title>The macronuclear genome of Stentor coeruleus: a giant cell with tiny introns.</title>
        <authorList>
            <person name="Slabodnick M."/>
            <person name="Ruby J.G."/>
            <person name="Reiff S.B."/>
            <person name="Swart E.C."/>
            <person name="Gosai S."/>
            <person name="Prabakaran S."/>
            <person name="Witkowska E."/>
            <person name="Larue G.E."/>
            <person name="Fisher S."/>
            <person name="Freeman R.M."/>
            <person name="Gunawardena J."/>
            <person name="Chu W."/>
            <person name="Stover N.A."/>
            <person name="Gregory B.D."/>
            <person name="Nowacki M."/>
            <person name="Derisi J."/>
            <person name="Roy S.W."/>
            <person name="Marshall W.F."/>
            <person name="Sood P."/>
        </authorList>
    </citation>
    <scope>NUCLEOTIDE SEQUENCE [LARGE SCALE GENOMIC DNA]</scope>
    <source>
        <strain evidence="8">WM001</strain>
    </source>
</reference>
<evidence type="ECO:0000259" key="5">
    <source>
        <dbReference type="PROSITE" id="PS50056"/>
    </source>
</evidence>
<sequence length="391" mass="45419">MNIIRKIVSGKKNRLDEDGFNLDLTYITPRIIAMSLPGMGVHKMYRNSIDSVSEFLNKRHHGCYRIFNLSGLKYNYDKFGGSVKEYPWEDHHPPPIDLLFEACGDIHKWLDLNESNIIAVNCLAGKGRTGTLICCYLMYSGRLHNPYQALNYYKNKRFYQGGGVTQPSQVRYVHYFSQVLFSGIRSPNILQLKSLRILTAPHNSQDSCRLIFELRQHNRIVFSNKKSSRDKQPVLSDNWKNIITHEIATINNELFLQGDVHCYLYHWGALKMKKICRFSFSTAFISPGSTIVFNKQELDPDSFRESKNVSEDFSVFVEFDKKKCECLSNLMISERCDGCEIFFDPLEKQKWLNIQNILLERVRVNPSKMLFGYEVDDIDEELSPGFIKNEE</sequence>
<evidence type="ECO:0008006" key="10">
    <source>
        <dbReference type="Google" id="ProtNLM"/>
    </source>
</evidence>
<protein>
    <recommendedName>
        <fullName evidence="10">Phosphatidylinositol-3,4,5-trisphosphate 3-phosphatase</fullName>
    </recommendedName>
</protein>
<evidence type="ECO:0000259" key="7">
    <source>
        <dbReference type="PROSITE" id="PS51182"/>
    </source>
</evidence>
<feature type="domain" description="Tyrosine specific protein phosphatases" evidence="5">
    <location>
        <begin position="118"/>
        <end position="171"/>
    </location>
</feature>
<dbReference type="PROSITE" id="PS50056">
    <property type="entry name" value="TYR_PHOSPHATASE_2"/>
    <property type="match status" value="1"/>
</dbReference>
<dbReference type="InterPro" id="IPR003595">
    <property type="entry name" value="Tyr_Pase_cat"/>
</dbReference>
<dbReference type="InterPro" id="IPR051281">
    <property type="entry name" value="Dual-spec_lipid-protein_phosph"/>
</dbReference>
<keyword evidence="9" id="KW-1185">Reference proteome</keyword>
<dbReference type="SUPFAM" id="SSF49562">
    <property type="entry name" value="C2 domain (Calcium/lipid-binding domain, CaLB)"/>
    <property type="match status" value="1"/>
</dbReference>
<dbReference type="GO" id="GO:0005829">
    <property type="term" value="C:cytosol"/>
    <property type="evidence" value="ECO:0007669"/>
    <property type="project" value="TreeGrafter"/>
</dbReference>
<dbReference type="SUPFAM" id="SSF52799">
    <property type="entry name" value="(Phosphotyrosine protein) phosphatases II"/>
    <property type="match status" value="1"/>
</dbReference>